<sequence>MATEKDASNAQDSLPPMTAAEVFQERVNRPGGLFQNDNMAPEDALREAQQLRAERLTKAAATEKLVQEREVKRRLDLLHQKLNALPSEETSITTIRNRRNIEHMIRFYTEGGKPPSISGPHSNGFFVQDGVFLSPDDMQKLTFDPKNPILWEAPYGDFQLSGRTVAGDAP</sequence>
<dbReference type="EMBL" id="AZHD01000013">
    <property type="protein sequence ID" value="OAA57972.1"/>
    <property type="molecule type" value="Genomic_DNA"/>
</dbReference>
<reference evidence="1 2" key="1">
    <citation type="journal article" date="2016" name="Genome Biol. Evol.">
        <title>Divergent and convergent evolution of fungal pathogenicity.</title>
        <authorList>
            <person name="Shang Y."/>
            <person name="Xiao G."/>
            <person name="Zheng P."/>
            <person name="Cen K."/>
            <person name="Zhan S."/>
            <person name="Wang C."/>
        </authorList>
    </citation>
    <scope>NUCLEOTIDE SEQUENCE [LARGE SCALE GENOMIC DNA]</scope>
    <source>
        <strain evidence="1 2">RCEF 264</strain>
    </source>
</reference>
<name>A0A167QUA6_9HYPO</name>
<protein>
    <submittedName>
        <fullName evidence="1">Uncharacterized protein</fullName>
    </submittedName>
</protein>
<evidence type="ECO:0000313" key="1">
    <source>
        <dbReference type="EMBL" id="OAA57972.1"/>
    </source>
</evidence>
<proteinExistence type="predicted"/>
<keyword evidence="2" id="KW-1185">Reference proteome</keyword>
<dbReference type="Proteomes" id="UP000076874">
    <property type="component" value="Unassembled WGS sequence"/>
</dbReference>
<organism evidence="1 2">
    <name type="scientific">Niveomyces insectorum RCEF 264</name>
    <dbReference type="NCBI Taxonomy" id="1081102"/>
    <lineage>
        <taxon>Eukaryota</taxon>
        <taxon>Fungi</taxon>
        <taxon>Dikarya</taxon>
        <taxon>Ascomycota</taxon>
        <taxon>Pezizomycotina</taxon>
        <taxon>Sordariomycetes</taxon>
        <taxon>Hypocreomycetidae</taxon>
        <taxon>Hypocreales</taxon>
        <taxon>Cordycipitaceae</taxon>
        <taxon>Niveomyces</taxon>
    </lineage>
</organism>
<gene>
    <name evidence="1" type="ORF">SPI_06857</name>
</gene>
<dbReference type="AlphaFoldDB" id="A0A167QUA6"/>
<accession>A0A167QUA6</accession>
<evidence type="ECO:0000313" key="2">
    <source>
        <dbReference type="Proteomes" id="UP000076874"/>
    </source>
</evidence>
<comment type="caution">
    <text evidence="1">The sequence shown here is derived from an EMBL/GenBank/DDBJ whole genome shotgun (WGS) entry which is preliminary data.</text>
</comment>